<dbReference type="InterPro" id="IPR000163">
    <property type="entry name" value="Prohibitin"/>
</dbReference>
<dbReference type="GO" id="GO:0016020">
    <property type="term" value="C:membrane"/>
    <property type="evidence" value="ECO:0007669"/>
    <property type="project" value="UniProtKB-SubCell"/>
</dbReference>
<feature type="region of interest" description="Disordered" evidence="2">
    <location>
        <begin position="267"/>
        <end position="288"/>
    </location>
</feature>
<organism evidence="5 7">
    <name type="scientific">Leptospira perolatii</name>
    <dbReference type="NCBI Taxonomy" id="2023191"/>
    <lineage>
        <taxon>Bacteria</taxon>
        <taxon>Pseudomonadati</taxon>
        <taxon>Spirochaetota</taxon>
        <taxon>Spirochaetia</taxon>
        <taxon>Leptospirales</taxon>
        <taxon>Leptospiraceae</taxon>
        <taxon>Leptospira</taxon>
    </lineage>
</organism>
<dbReference type="PRINTS" id="PR00679">
    <property type="entry name" value="PROHIBITIN"/>
</dbReference>
<evidence type="ECO:0000256" key="2">
    <source>
        <dbReference type="SAM" id="MobiDB-lite"/>
    </source>
</evidence>
<dbReference type="CDD" id="cd03401">
    <property type="entry name" value="SPFH_prohibitin"/>
    <property type="match status" value="1"/>
</dbReference>
<dbReference type="SUPFAM" id="SSF117892">
    <property type="entry name" value="Band 7/SPFH domain"/>
    <property type="match status" value="1"/>
</dbReference>
<evidence type="ECO:0000256" key="1">
    <source>
        <dbReference type="ARBA" id="ARBA00004167"/>
    </source>
</evidence>
<proteinExistence type="predicted"/>
<dbReference type="Proteomes" id="UP000231990">
    <property type="component" value="Unassembled WGS sequence"/>
</dbReference>
<evidence type="ECO:0000313" key="5">
    <source>
        <dbReference type="EMBL" id="PJZ75218.1"/>
    </source>
</evidence>
<evidence type="ECO:0000313" key="6">
    <source>
        <dbReference type="Proteomes" id="UP000231962"/>
    </source>
</evidence>
<comment type="caution">
    <text evidence="5">The sequence shown here is derived from an EMBL/GenBank/DDBJ whole genome shotgun (WGS) entry which is preliminary data.</text>
</comment>
<dbReference type="InterPro" id="IPR036013">
    <property type="entry name" value="Band_7/SPFH_dom_sf"/>
</dbReference>
<keyword evidence="6" id="KW-1185">Reference proteome</keyword>
<comment type="subcellular location">
    <subcellularLocation>
        <location evidence="1">Membrane</location>
        <topology evidence="1">Single-pass membrane protein</topology>
    </subcellularLocation>
</comment>
<dbReference type="Proteomes" id="UP000231962">
    <property type="component" value="Unassembled WGS sequence"/>
</dbReference>
<dbReference type="InterPro" id="IPR001107">
    <property type="entry name" value="Band_7"/>
</dbReference>
<evidence type="ECO:0000259" key="3">
    <source>
        <dbReference type="Pfam" id="PF01145"/>
    </source>
</evidence>
<dbReference type="EMBL" id="NPDZ01000001">
    <property type="protein sequence ID" value="PJZ75218.1"/>
    <property type="molecule type" value="Genomic_DNA"/>
</dbReference>
<sequence length="288" mass="32656">MFRRVLLYCFVIVVNILSVNCFTSIKPGEAGLRWYPFSDGLQKEVLTNALFGYAPWNDIYVYNLQWISYKEKVDVLTRDDLTIDVSAAVILRPMPSEIYFLQREIGTDYYEKVVRPQFRTSVRNALSLYSMIRISKETPRVSQDIKTSLAEKLKGKHIEIDDVIIDDIEYSRPILAAIESKLTKEQEQEQMKFEINIAKRDAEITIIKAEAKAKAVLIEAEGQAKAQRVISSELTKSYIQLKAFENPNTKLMLVPSGRDGLPVIVNTPADTAGSSAHPIASTVKKDHH</sequence>
<dbReference type="RefSeq" id="WP_100712587.1">
    <property type="nucleotide sequence ID" value="NZ_NPDY01000001.1"/>
</dbReference>
<dbReference type="PANTHER" id="PTHR23222">
    <property type="entry name" value="PROHIBITIN"/>
    <property type="match status" value="1"/>
</dbReference>
<dbReference type="Pfam" id="PF01145">
    <property type="entry name" value="Band_7"/>
    <property type="match status" value="1"/>
</dbReference>
<gene>
    <name evidence="4" type="ORF">CH360_02885</name>
    <name evidence="5" type="ORF">CH373_02890</name>
</gene>
<reference evidence="6 7" key="1">
    <citation type="submission" date="2017-07" db="EMBL/GenBank/DDBJ databases">
        <title>Leptospira spp. isolated from tropical soils.</title>
        <authorList>
            <person name="Thibeaux R."/>
            <person name="Iraola G."/>
            <person name="Ferres I."/>
            <person name="Bierque E."/>
            <person name="Girault D."/>
            <person name="Soupe-Gilbert M.-E."/>
            <person name="Picardeau M."/>
            <person name="Goarant C."/>
        </authorList>
    </citation>
    <scope>NUCLEOTIDE SEQUENCE [LARGE SCALE GENOMIC DNA]</scope>
    <source>
        <strain evidence="5 7">FH1-B-B1</strain>
        <strain evidence="4 6">FH1-B-C1</strain>
    </source>
</reference>
<dbReference type="EMBL" id="NPDY01000001">
    <property type="protein sequence ID" value="PJZ71603.1"/>
    <property type="molecule type" value="Genomic_DNA"/>
</dbReference>
<dbReference type="AlphaFoldDB" id="A0A2M9ZSZ5"/>
<feature type="domain" description="Band 7" evidence="3">
    <location>
        <begin position="24"/>
        <end position="200"/>
    </location>
</feature>
<dbReference type="PANTHER" id="PTHR23222:SF0">
    <property type="entry name" value="PROHIBITIN 1"/>
    <property type="match status" value="1"/>
</dbReference>
<accession>A0A2M9ZSZ5</accession>
<evidence type="ECO:0000313" key="4">
    <source>
        <dbReference type="EMBL" id="PJZ71603.1"/>
    </source>
</evidence>
<protein>
    <submittedName>
        <fullName evidence="5">Peptidase</fullName>
    </submittedName>
</protein>
<name>A0A2M9ZSZ5_9LEPT</name>
<dbReference type="OrthoDB" id="343005at2"/>
<dbReference type="Gene3D" id="3.30.479.30">
    <property type="entry name" value="Band 7 domain"/>
    <property type="match status" value="1"/>
</dbReference>
<evidence type="ECO:0000313" key="7">
    <source>
        <dbReference type="Proteomes" id="UP000231990"/>
    </source>
</evidence>